<evidence type="ECO:0000313" key="3">
    <source>
        <dbReference type="Proteomes" id="UP000799424"/>
    </source>
</evidence>
<sequence>MPTYSPWTWSQPHGRHYSYLLKEDGTIQETIWSGPSPITAQASAQGPSPRRMPDTSLSYSVSRHTIDKAAASGVEDNDNDTDADDDKYEIESRHGRHEILESEEAAVTTQYNAKKSDVYGLGRTDFNIPSYQRASTPNLRRSSPMFSQSPQLQPYAQPRQHFGNRYDPASTYKSQQPAQPAYPPIAPAPIQSKTSAYAGMNTYYPGPQTNRSTVASLPPDVQANIGFKDRRYIQTGDDPDYYEKFPSCCKTFTYQFLCPWSG</sequence>
<organism evidence="2 3">
    <name type="scientific">Ophiobolus disseminans</name>
    <dbReference type="NCBI Taxonomy" id="1469910"/>
    <lineage>
        <taxon>Eukaryota</taxon>
        <taxon>Fungi</taxon>
        <taxon>Dikarya</taxon>
        <taxon>Ascomycota</taxon>
        <taxon>Pezizomycotina</taxon>
        <taxon>Dothideomycetes</taxon>
        <taxon>Pleosporomycetidae</taxon>
        <taxon>Pleosporales</taxon>
        <taxon>Pleosporineae</taxon>
        <taxon>Phaeosphaeriaceae</taxon>
        <taxon>Ophiobolus</taxon>
    </lineage>
</organism>
<dbReference type="AlphaFoldDB" id="A0A6A6ZQN2"/>
<gene>
    <name evidence="2" type="ORF">CC86DRAFT_76617</name>
</gene>
<accession>A0A6A6ZQN2</accession>
<keyword evidence="3" id="KW-1185">Reference proteome</keyword>
<feature type="compositionally biased region" description="Polar residues" evidence="1">
    <location>
        <begin position="32"/>
        <end position="46"/>
    </location>
</feature>
<dbReference type="Proteomes" id="UP000799424">
    <property type="component" value="Unassembled WGS sequence"/>
</dbReference>
<evidence type="ECO:0000256" key="1">
    <source>
        <dbReference type="SAM" id="MobiDB-lite"/>
    </source>
</evidence>
<reference evidence="2" key="1">
    <citation type="journal article" date="2020" name="Stud. Mycol.">
        <title>101 Dothideomycetes genomes: a test case for predicting lifestyles and emergence of pathogens.</title>
        <authorList>
            <person name="Haridas S."/>
            <person name="Albert R."/>
            <person name="Binder M."/>
            <person name="Bloem J."/>
            <person name="Labutti K."/>
            <person name="Salamov A."/>
            <person name="Andreopoulos B."/>
            <person name="Baker S."/>
            <person name="Barry K."/>
            <person name="Bills G."/>
            <person name="Bluhm B."/>
            <person name="Cannon C."/>
            <person name="Castanera R."/>
            <person name="Culley D."/>
            <person name="Daum C."/>
            <person name="Ezra D."/>
            <person name="Gonzalez J."/>
            <person name="Henrissat B."/>
            <person name="Kuo A."/>
            <person name="Liang C."/>
            <person name="Lipzen A."/>
            <person name="Lutzoni F."/>
            <person name="Magnuson J."/>
            <person name="Mondo S."/>
            <person name="Nolan M."/>
            <person name="Ohm R."/>
            <person name="Pangilinan J."/>
            <person name="Park H.-J."/>
            <person name="Ramirez L."/>
            <person name="Alfaro M."/>
            <person name="Sun H."/>
            <person name="Tritt A."/>
            <person name="Yoshinaga Y."/>
            <person name="Zwiers L.-H."/>
            <person name="Turgeon B."/>
            <person name="Goodwin S."/>
            <person name="Spatafora J."/>
            <person name="Crous P."/>
            <person name="Grigoriev I."/>
        </authorList>
    </citation>
    <scope>NUCLEOTIDE SEQUENCE</scope>
    <source>
        <strain evidence="2">CBS 113818</strain>
    </source>
</reference>
<evidence type="ECO:0000313" key="2">
    <source>
        <dbReference type="EMBL" id="KAF2823148.1"/>
    </source>
</evidence>
<dbReference type="OrthoDB" id="3801339at2759"/>
<feature type="region of interest" description="Disordered" evidence="1">
    <location>
        <begin position="32"/>
        <end position="59"/>
    </location>
</feature>
<name>A0A6A6ZQN2_9PLEO</name>
<protein>
    <submittedName>
        <fullName evidence="2">Uncharacterized protein</fullName>
    </submittedName>
</protein>
<feature type="region of interest" description="Disordered" evidence="1">
    <location>
        <begin position="129"/>
        <end position="151"/>
    </location>
</feature>
<proteinExistence type="predicted"/>
<dbReference type="EMBL" id="MU006233">
    <property type="protein sequence ID" value="KAF2823148.1"/>
    <property type="molecule type" value="Genomic_DNA"/>
</dbReference>